<gene>
    <name evidence="1" type="ORF">BDQ12DRAFT_667878</name>
</gene>
<dbReference type="EMBL" id="ML213614">
    <property type="protein sequence ID" value="TFK36468.1"/>
    <property type="molecule type" value="Genomic_DNA"/>
</dbReference>
<evidence type="ECO:0000313" key="2">
    <source>
        <dbReference type="Proteomes" id="UP000308652"/>
    </source>
</evidence>
<protein>
    <submittedName>
        <fullName evidence="1">Uncharacterized protein</fullName>
    </submittedName>
</protein>
<keyword evidence="2" id="KW-1185">Reference proteome</keyword>
<dbReference type="Proteomes" id="UP000308652">
    <property type="component" value="Unassembled WGS sequence"/>
</dbReference>
<evidence type="ECO:0000313" key="1">
    <source>
        <dbReference type="EMBL" id="TFK36468.1"/>
    </source>
</evidence>
<proteinExistence type="predicted"/>
<sequence>MTSSSNHTFPILNPNVYLNYLPPETANQFEVTRNIYLATVGALIWDMLASDSIASFKIGGARIWSTIRHFENPSHAELSRHVLEVLIYLLETYLSHENKID</sequence>
<reference evidence="1 2" key="1">
    <citation type="journal article" date="2019" name="Nat. Ecol. Evol.">
        <title>Megaphylogeny resolves global patterns of mushroom evolution.</title>
        <authorList>
            <person name="Varga T."/>
            <person name="Krizsan K."/>
            <person name="Foldi C."/>
            <person name="Dima B."/>
            <person name="Sanchez-Garcia M."/>
            <person name="Sanchez-Ramirez S."/>
            <person name="Szollosi G.J."/>
            <person name="Szarkandi J.G."/>
            <person name="Papp V."/>
            <person name="Albert L."/>
            <person name="Andreopoulos W."/>
            <person name="Angelini C."/>
            <person name="Antonin V."/>
            <person name="Barry K.W."/>
            <person name="Bougher N.L."/>
            <person name="Buchanan P."/>
            <person name="Buyck B."/>
            <person name="Bense V."/>
            <person name="Catcheside P."/>
            <person name="Chovatia M."/>
            <person name="Cooper J."/>
            <person name="Damon W."/>
            <person name="Desjardin D."/>
            <person name="Finy P."/>
            <person name="Geml J."/>
            <person name="Haridas S."/>
            <person name="Hughes K."/>
            <person name="Justo A."/>
            <person name="Karasinski D."/>
            <person name="Kautmanova I."/>
            <person name="Kiss B."/>
            <person name="Kocsube S."/>
            <person name="Kotiranta H."/>
            <person name="LaButti K.M."/>
            <person name="Lechner B.E."/>
            <person name="Liimatainen K."/>
            <person name="Lipzen A."/>
            <person name="Lukacs Z."/>
            <person name="Mihaltcheva S."/>
            <person name="Morgado L.N."/>
            <person name="Niskanen T."/>
            <person name="Noordeloos M.E."/>
            <person name="Ohm R.A."/>
            <person name="Ortiz-Santana B."/>
            <person name="Ovrebo C."/>
            <person name="Racz N."/>
            <person name="Riley R."/>
            <person name="Savchenko A."/>
            <person name="Shiryaev A."/>
            <person name="Soop K."/>
            <person name="Spirin V."/>
            <person name="Szebenyi C."/>
            <person name="Tomsovsky M."/>
            <person name="Tulloss R.E."/>
            <person name="Uehling J."/>
            <person name="Grigoriev I.V."/>
            <person name="Vagvolgyi C."/>
            <person name="Papp T."/>
            <person name="Martin F.M."/>
            <person name="Miettinen O."/>
            <person name="Hibbett D.S."/>
            <person name="Nagy L.G."/>
        </authorList>
    </citation>
    <scope>NUCLEOTIDE SEQUENCE [LARGE SCALE GENOMIC DNA]</scope>
    <source>
        <strain evidence="1 2">CBS 166.37</strain>
    </source>
</reference>
<dbReference type="OrthoDB" id="3038990at2759"/>
<dbReference type="STRING" id="68775.A0A5C3LX45"/>
<name>A0A5C3LX45_9AGAR</name>
<accession>A0A5C3LX45</accession>
<dbReference type="AlphaFoldDB" id="A0A5C3LX45"/>
<organism evidence="1 2">
    <name type="scientific">Crucibulum laeve</name>
    <dbReference type="NCBI Taxonomy" id="68775"/>
    <lineage>
        <taxon>Eukaryota</taxon>
        <taxon>Fungi</taxon>
        <taxon>Dikarya</taxon>
        <taxon>Basidiomycota</taxon>
        <taxon>Agaricomycotina</taxon>
        <taxon>Agaricomycetes</taxon>
        <taxon>Agaricomycetidae</taxon>
        <taxon>Agaricales</taxon>
        <taxon>Agaricineae</taxon>
        <taxon>Nidulariaceae</taxon>
        <taxon>Crucibulum</taxon>
    </lineage>
</organism>